<dbReference type="AlphaFoldDB" id="X1CJ27"/>
<protein>
    <submittedName>
        <fullName evidence="1">Uncharacterized protein</fullName>
    </submittedName>
</protein>
<organism evidence="1">
    <name type="scientific">marine sediment metagenome</name>
    <dbReference type="NCBI Taxonomy" id="412755"/>
    <lineage>
        <taxon>unclassified sequences</taxon>
        <taxon>metagenomes</taxon>
        <taxon>ecological metagenomes</taxon>
    </lineage>
</organism>
<accession>X1CJ27</accession>
<comment type="caution">
    <text evidence="1">The sequence shown here is derived from an EMBL/GenBank/DDBJ whole genome shotgun (WGS) entry which is preliminary data.</text>
</comment>
<gene>
    <name evidence="1" type="ORF">S01H4_50633</name>
</gene>
<sequence length="90" mass="9944">MALGAESAQADDYKAVPFFGATELKFANGPAFVGVPYIAKGKIACVGVSRKTEYVWRDCHLEEKETGKIVAKLFHLDRFMKQGSSLYPEN</sequence>
<dbReference type="EMBL" id="BART01028768">
    <property type="protein sequence ID" value="GAG93022.1"/>
    <property type="molecule type" value="Genomic_DNA"/>
</dbReference>
<reference evidence="1" key="1">
    <citation type="journal article" date="2014" name="Front. Microbiol.">
        <title>High frequency of phylogenetically diverse reductive dehalogenase-homologous genes in deep subseafloor sedimentary metagenomes.</title>
        <authorList>
            <person name="Kawai M."/>
            <person name="Futagami T."/>
            <person name="Toyoda A."/>
            <person name="Takaki Y."/>
            <person name="Nishi S."/>
            <person name="Hori S."/>
            <person name="Arai W."/>
            <person name="Tsubouchi T."/>
            <person name="Morono Y."/>
            <person name="Uchiyama I."/>
            <person name="Ito T."/>
            <person name="Fujiyama A."/>
            <person name="Inagaki F."/>
            <person name="Takami H."/>
        </authorList>
    </citation>
    <scope>NUCLEOTIDE SEQUENCE</scope>
    <source>
        <strain evidence="1">Expedition CK06-06</strain>
    </source>
</reference>
<evidence type="ECO:0000313" key="1">
    <source>
        <dbReference type="EMBL" id="GAG93022.1"/>
    </source>
</evidence>
<proteinExistence type="predicted"/>
<name>X1CJ27_9ZZZZ</name>